<dbReference type="InterPro" id="IPR000719">
    <property type="entry name" value="Prot_kinase_dom"/>
</dbReference>
<dbReference type="Proteomes" id="UP001215151">
    <property type="component" value="Unassembled WGS sequence"/>
</dbReference>
<accession>A0AAD7TUK7</accession>
<comment type="caution">
    <text evidence="2">The sequence shown here is derived from an EMBL/GenBank/DDBJ whole genome shotgun (WGS) entry which is preliminary data.</text>
</comment>
<keyword evidence="3" id="KW-1185">Reference proteome</keyword>
<dbReference type="SMART" id="SM00220">
    <property type="entry name" value="S_TKc"/>
    <property type="match status" value="1"/>
</dbReference>
<evidence type="ECO:0000313" key="3">
    <source>
        <dbReference type="Proteomes" id="UP001215151"/>
    </source>
</evidence>
<feature type="domain" description="Protein kinase" evidence="1">
    <location>
        <begin position="87"/>
        <end position="327"/>
    </location>
</feature>
<sequence length="373" mass="42901">MSTNPTSRKPPIYAVLSDAAVERQVRMTAEGVYDLAPSEVFWQQRQQYLEEAGYSLRPRYRPNWRPSWIGTNLAPRYCEDSILLTDYQVMDATCIATNELVAIKSFTKDTEELQIAQFFSSIKDPTNHCVPVHQMLPDPFDHEKALMVMPYLRPCNNPDWSTLGDVVDFVTQTLEGLTFMHRHRVAHCSDISIPNIMMDAKPLYPDGHHPVRLNFAPDGMHRVTPLPRAGRSIRYYYIDFGLALQFQPGVTPTALGRVGRDREVPELSDTVPYDPLKVDIFALGHLYSQEFEKKYDSMEFLIPLIELMTRREPTERADAEQLLLKWEEIRRDLNKSSFRWRLAPKGEPAIERVLNDTVAVAWHGISHLKSLVS</sequence>
<evidence type="ECO:0000259" key="1">
    <source>
        <dbReference type="SMART" id="SM00220"/>
    </source>
</evidence>
<dbReference type="SUPFAM" id="SSF56112">
    <property type="entry name" value="Protein kinase-like (PK-like)"/>
    <property type="match status" value="1"/>
</dbReference>
<evidence type="ECO:0000313" key="2">
    <source>
        <dbReference type="EMBL" id="KAJ8482820.1"/>
    </source>
</evidence>
<dbReference type="Gene3D" id="1.10.510.10">
    <property type="entry name" value="Transferase(Phosphotransferase) domain 1"/>
    <property type="match status" value="1"/>
</dbReference>
<proteinExistence type="predicted"/>
<gene>
    <name evidence="2" type="ORF">ONZ51_g5128</name>
</gene>
<organism evidence="2 3">
    <name type="scientific">Trametes cubensis</name>
    <dbReference type="NCBI Taxonomy" id="1111947"/>
    <lineage>
        <taxon>Eukaryota</taxon>
        <taxon>Fungi</taxon>
        <taxon>Dikarya</taxon>
        <taxon>Basidiomycota</taxon>
        <taxon>Agaricomycotina</taxon>
        <taxon>Agaricomycetes</taxon>
        <taxon>Polyporales</taxon>
        <taxon>Polyporaceae</taxon>
        <taxon>Trametes</taxon>
    </lineage>
</organism>
<dbReference type="InterPro" id="IPR011009">
    <property type="entry name" value="Kinase-like_dom_sf"/>
</dbReference>
<protein>
    <recommendedName>
        <fullName evidence="1">Protein kinase domain-containing protein</fullName>
    </recommendedName>
</protein>
<dbReference type="GO" id="GO:0005524">
    <property type="term" value="F:ATP binding"/>
    <property type="evidence" value="ECO:0007669"/>
    <property type="project" value="InterPro"/>
</dbReference>
<name>A0AAD7TUK7_9APHY</name>
<dbReference type="GO" id="GO:0004672">
    <property type="term" value="F:protein kinase activity"/>
    <property type="evidence" value="ECO:0007669"/>
    <property type="project" value="InterPro"/>
</dbReference>
<dbReference type="AlphaFoldDB" id="A0AAD7TUK7"/>
<reference evidence="2" key="1">
    <citation type="submission" date="2022-11" db="EMBL/GenBank/DDBJ databases">
        <title>Genome Sequence of Cubamyces cubensis.</title>
        <authorList>
            <person name="Buettner E."/>
        </authorList>
    </citation>
    <scope>NUCLEOTIDE SEQUENCE</scope>
    <source>
        <strain evidence="2">MPL-01</strain>
    </source>
</reference>
<dbReference type="EMBL" id="JAPEVG010000106">
    <property type="protein sequence ID" value="KAJ8482820.1"/>
    <property type="molecule type" value="Genomic_DNA"/>
</dbReference>